<dbReference type="InterPro" id="IPR025714">
    <property type="entry name" value="Methyltranfer_dom"/>
</dbReference>
<protein>
    <submittedName>
        <fullName evidence="2">Methyltransferase domain-containing protein</fullName>
    </submittedName>
</protein>
<keyword evidence="3" id="KW-1185">Reference proteome</keyword>
<dbReference type="InterPro" id="IPR029063">
    <property type="entry name" value="SAM-dependent_MTases_sf"/>
</dbReference>
<keyword evidence="2" id="KW-0808">Transferase</keyword>
<dbReference type="CDD" id="cd02440">
    <property type="entry name" value="AdoMet_MTases"/>
    <property type="match status" value="1"/>
</dbReference>
<name>A0A7K3NIA1_9BACT</name>
<dbReference type="Proteomes" id="UP000469724">
    <property type="component" value="Unassembled WGS sequence"/>
</dbReference>
<comment type="caution">
    <text evidence="2">The sequence shown here is derived from an EMBL/GenBank/DDBJ whole genome shotgun (WGS) entry which is preliminary data.</text>
</comment>
<reference evidence="2 3" key="1">
    <citation type="submission" date="2020-02" db="EMBL/GenBank/DDBJ databases">
        <title>Comparative genomics of sulfur disproportionating microorganisms.</title>
        <authorList>
            <person name="Ward L.M."/>
            <person name="Bertran E."/>
            <person name="Johnston D.T."/>
        </authorList>
    </citation>
    <scope>NUCLEOTIDE SEQUENCE [LARGE SCALE GENOMIC DNA]</scope>
    <source>
        <strain evidence="2 3">DSM 3696</strain>
    </source>
</reference>
<gene>
    <name evidence="2" type="ORF">G3N56_04065</name>
</gene>
<dbReference type="Gene3D" id="3.40.50.150">
    <property type="entry name" value="Vaccinia Virus protein VP39"/>
    <property type="match status" value="1"/>
</dbReference>
<proteinExistence type="predicted"/>
<dbReference type="GO" id="GO:0032259">
    <property type="term" value="P:methylation"/>
    <property type="evidence" value="ECO:0007669"/>
    <property type="project" value="UniProtKB-KW"/>
</dbReference>
<evidence type="ECO:0000313" key="2">
    <source>
        <dbReference type="EMBL" id="NDY55918.1"/>
    </source>
</evidence>
<accession>A0A7K3NIA1</accession>
<dbReference type="EMBL" id="JAAGRQ010000011">
    <property type="protein sequence ID" value="NDY55918.1"/>
    <property type="molecule type" value="Genomic_DNA"/>
</dbReference>
<keyword evidence="2" id="KW-0489">Methyltransferase</keyword>
<dbReference type="GO" id="GO:0008168">
    <property type="term" value="F:methyltransferase activity"/>
    <property type="evidence" value="ECO:0007669"/>
    <property type="project" value="UniProtKB-KW"/>
</dbReference>
<feature type="domain" description="Methyltransferase" evidence="1">
    <location>
        <begin position="53"/>
        <end position="126"/>
    </location>
</feature>
<dbReference type="Pfam" id="PF13847">
    <property type="entry name" value="Methyltransf_31"/>
    <property type="match status" value="1"/>
</dbReference>
<evidence type="ECO:0000259" key="1">
    <source>
        <dbReference type="Pfam" id="PF13847"/>
    </source>
</evidence>
<dbReference type="AlphaFoldDB" id="A0A7K3NIA1"/>
<evidence type="ECO:0000313" key="3">
    <source>
        <dbReference type="Proteomes" id="UP000469724"/>
    </source>
</evidence>
<dbReference type="RefSeq" id="WP_163300972.1">
    <property type="nucleotide sequence ID" value="NZ_JAAGRQ010000011.1"/>
</dbReference>
<sequence length="234" mass="26932">MSIAEKMREIASQVGPEHVYRTVYDEDLHVLVPGKEDINAEILDTFSRIDFTGKSVVDLGCNFGFFTFYAARLGARQVVGVDREEGVLQGCEVLKEYFNSPVSFEAHDIYDPACTLPERTFDIAMLVEFIGKTFIVENRIAPTLGFLEKLSERELIVSVQKIYWIRKELGTTPEALRGMYTDRYVQGGSFYLLDYVRDFFAPRWRMEPISELNGEYEKPRKLLRFVRAQPETPA</sequence>
<dbReference type="SUPFAM" id="SSF53335">
    <property type="entry name" value="S-adenosyl-L-methionine-dependent methyltransferases"/>
    <property type="match status" value="1"/>
</dbReference>
<organism evidence="2 3">
    <name type="scientific">Desulfolutivibrio sulfodismutans</name>
    <dbReference type="NCBI Taxonomy" id="63561"/>
    <lineage>
        <taxon>Bacteria</taxon>
        <taxon>Pseudomonadati</taxon>
        <taxon>Thermodesulfobacteriota</taxon>
        <taxon>Desulfovibrionia</taxon>
        <taxon>Desulfovibrionales</taxon>
        <taxon>Desulfovibrionaceae</taxon>
        <taxon>Desulfolutivibrio</taxon>
    </lineage>
</organism>